<comment type="caution">
    <text evidence="1">The sequence shown here is derived from an EMBL/GenBank/DDBJ whole genome shotgun (WGS) entry which is preliminary data.</text>
</comment>
<sequence length="64" mass="7384">MAVHQGMQHRFRIAVMNFSHTRCLSEARTFCEKLPCFLRQALSASTPHYWSNSRSVLVTQAASW</sequence>
<proteinExistence type="predicted"/>
<dbReference type="EMBL" id="VSRR010005753">
    <property type="protein sequence ID" value="MPC43263.1"/>
    <property type="molecule type" value="Genomic_DNA"/>
</dbReference>
<reference evidence="1 2" key="1">
    <citation type="submission" date="2019-05" db="EMBL/GenBank/DDBJ databases">
        <title>Another draft genome of Portunus trituberculatus and its Hox gene families provides insights of decapod evolution.</title>
        <authorList>
            <person name="Jeong J.-H."/>
            <person name="Song I."/>
            <person name="Kim S."/>
            <person name="Choi T."/>
            <person name="Kim D."/>
            <person name="Ryu S."/>
            <person name="Kim W."/>
        </authorList>
    </citation>
    <scope>NUCLEOTIDE SEQUENCE [LARGE SCALE GENOMIC DNA]</scope>
    <source>
        <tissue evidence="1">Muscle</tissue>
    </source>
</reference>
<evidence type="ECO:0000313" key="2">
    <source>
        <dbReference type="Proteomes" id="UP000324222"/>
    </source>
</evidence>
<keyword evidence="2" id="KW-1185">Reference proteome</keyword>
<name>A0A5B7FDQ6_PORTR</name>
<gene>
    <name evidence="1" type="ORF">E2C01_036906</name>
</gene>
<dbReference type="AlphaFoldDB" id="A0A5B7FDQ6"/>
<evidence type="ECO:0000313" key="1">
    <source>
        <dbReference type="EMBL" id="MPC43263.1"/>
    </source>
</evidence>
<protein>
    <submittedName>
        <fullName evidence="1">Uncharacterized protein</fullName>
    </submittedName>
</protein>
<accession>A0A5B7FDQ6</accession>
<organism evidence="1 2">
    <name type="scientific">Portunus trituberculatus</name>
    <name type="common">Swimming crab</name>
    <name type="synonym">Neptunus trituberculatus</name>
    <dbReference type="NCBI Taxonomy" id="210409"/>
    <lineage>
        <taxon>Eukaryota</taxon>
        <taxon>Metazoa</taxon>
        <taxon>Ecdysozoa</taxon>
        <taxon>Arthropoda</taxon>
        <taxon>Crustacea</taxon>
        <taxon>Multicrustacea</taxon>
        <taxon>Malacostraca</taxon>
        <taxon>Eumalacostraca</taxon>
        <taxon>Eucarida</taxon>
        <taxon>Decapoda</taxon>
        <taxon>Pleocyemata</taxon>
        <taxon>Brachyura</taxon>
        <taxon>Eubrachyura</taxon>
        <taxon>Portunoidea</taxon>
        <taxon>Portunidae</taxon>
        <taxon>Portuninae</taxon>
        <taxon>Portunus</taxon>
    </lineage>
</organism>
<dbReference type="Proteomes" id="UP000324222">
    <property type="component" value="Unassembled WGS sequence"/>
</dbReference>